<dbReference type="InterPro" id="IPR011990">
    <property type="entry name" value="TPR-like_helical_dom_sf"/>
</dbReference>
<sequence length="437" mass="46543">MPYSRGMKMLALSLAAAAALLSSPVFAARLQDPQQVMAMDLNACGRPVYPAAALARGAGGTTTVEVQIGEAGRVTDARVFTSSGREDLDKAALDAVRNCHFHGVLATGQAPTGWLKTQFVWIPGTQKTQAQDAALLASIRKSAEAGDPVARNTLGAWYQHGTHVKADPVQAAAWYLLAAQAGNAVAQNNLGVLYYRGLGVPYDQKQAVYWYAKAAEQGHGWAQANLAWAYQYGTTGELDMDKALHWLTRSAEGGLAAAQLRLGLLGMRRAVSDDERTAAVAWIARAAAQGDAAGQVHLGRSFELGLGNVQDNAQAATLYRKALGRSEGRAELALGKLLVSGRAVPADADEASGLFQKAMRSRLPEAYHQYGLILEQSGDLELARAIFLLGAKMGHCDATVKYVDVRPAQGTSTGELDAAFESRAQWCRTRPVLPSQL</sequence>
<dbReference type="InterPro" id="IPR037682">
    <property type="entry name" value="TonB_C"/>
</dbReference>
<dbReference type="SMART" id="SM00671">
    <property type="entry name" value="SEL1"/>
    <property type="match status" value="7"/>
</dbReference>
<dbReference type="Pfam" id="PF08238">
    <property type="entry name" value="Sel1"/>
    <property type="match status" value="7"/>
</dbReference>
<dbReference type="PROSITE" id="PS52015">
    <property type="entry name" value="TONB_CTD"/>
    <property type="match status" value="1"/>
</dbReference>
<keyword evidence="4" id="KW-0472">Membrane</keyword>
<keyword evidence="8" id="KW-1185">Reference proteome</keyword>
<feature type="signal peptide" evidence="5">
    <location>
        <begin position="1"/>
        <end position="27"/>
    </location>
</feature>
<dbReference type="SUPFAM" id="SSF81901">
    <property type="entry name" value="HCP-like"/>
    <property type="match status" value="2"/>
</dbReference>
<dbReference type="InterPro" id="IPR050767">
    <property type="entry name" value="Sel1_AlgK"/>
</dbReference>
<keyword evidence="3" id="KW-1133">Transmembrane helix</keyword>
<gene>
    <name evidence="7" type="ORF">MasN3_46780</name>
</gene>
<dbReference type="InterPro" id="IPR006260">
    <property type="entry name" value="TonB/TolA_C"/>
</dbReference>
<proteinExistence type="predicted"/>
<evidence type="ECO:0000313" key="8">
    <source>
        <dbReference type="Proteomes" id="UP001163336"/>
    </source>
</evidence>
<keyword evidence="2" id="KW-0812">Transmembrane</keyword>
<evidence type="ECO:0000256" key="2">
    <source>
        <dbReference type="ARBA" id="ARBA00022692"/>
    </source>
</evidence>
<feature type="domain" description="TonB C-terminal" evidence="6">
    <location>
        <begin position="34"/>
        <end position="129"/>
    </location>
</feature>
<dbReference type="Proteomes" id="UP001163336">
    <property type="component" value="Chromosome"/>
</dbReference>
<evidence type="ECO:0000256" key="4">
    <source>
        <dbReference type="ARBA" id="ARBA00023136"/>
    </source>
</evidence>
<dbReference type="InterPro" id="IPR006597">
    <property type="entry name" value="Sel1-like"/>
</dbReference>
<evidence type="ECO:0000256" key="3">
    <source>
        <dbReference type="ARBA" id="ARBA00022989"/>
    </source>
</evidence>
<dbReference type="Gene3D" id="1.25.40.10">
    <property type="entry name" value="Tetratricopeptide repeat domain"/>
    <property type="match status" value="1"/>
</dbReference>
<dbReference type="Gene3D" id="3.30.1150.10">
    <property type="match status" value="1"/>
</dbReference>
<feature type="chain" id="PRO_5045508057" description="TonB C-terminal domain-containing protein" evidence="5">
    <location>
        <begin position="28"/>
        <end position="437"/>
    </location>
</feature>
<dbReference type="RefSeq" id="WP_281910696.1">
    <property type="nucleotide sequence ID" value="NZ_AP026966.1"/>
</dbReference>
<reference evidence="7" key="1">
    <citation type="submission" date="2022-11" db="EMBL/GenBank/DDBJ databases">
        <title>Isolation and characterization of PLA-degrading bacterium Massilia sp. from Antarctic soil.</title>
        <authorList>
            <person name="Sato K."/>
            <person name="Gomez-Fuentes C."/>
            <person name="Ahmad S.A."/>
            <person name="Zulkharnain A."/>
        </authorList>
    </citation>
    <scope>NUCLEOTIDE SEQUENCE</scope>
    <source>
        <strain evidence="7">N-3</strain>
    </source>
</reference>
<dbReference type="EMBL" id="AP026966">
    <property type="protein sequence ID" value="BDT61184.1"/>
    <property type="molecule type" value="Genomic_DNA"/>
</dbReference>
<dbReference type="Pfam" id="PF03544">
    <property type="entry name" value="TonB_C"/>
    <property type="match status" value="1"/>
</dbReference>
<protein>
    <recommendedName>
        <fullName evidence="6">TonB C-terminal domain-containing protein</fullName>
    </recommendedName>
</protein>
<evidence type="ECO:0000313" key="7">
    <source>
        <dbReference type="EMBL" id="BDT61184.1"/>
    </source>
</evidence>
<dbReference type="PANTHER" id="PTHR11102:SF160">
    <property type="entry name" value="ERAD-ASSOCIATED E3 UBIQUITIN-PROTEIN LIGASE COMPONENT HRD3"/>
    <property type="match status" value="1"/>
</dbReference>
<accession>A0ABM8CCY4</accession>
<evidence type="ECO:0000256" key="5">
    <source>
        <dbReference type="SAM" id="SignalP"/>
    </source>
</evidence>
<name>A0ABM8CCY4_9BURK</name>
<evidence type="ECO:0000256" key="1">
    <source>
        <dbReference type="ARBA" id="ARBA00004167"/>
    </source>
</evidence>
<keyword evidence="5" id="KW-0732">Signal</keyword>
<dbReference type="PANTHER" id="PTHR11102">
    <property type="entry name" value="SEL-1-LIKE PROTEIN"/>
    <property type="match status" value="1"/>
</dbReference>
<dbReference type="NCBIfam" id="TIGR01352">
    <property type="entry name" value="tonB_Cterm"/>
    <property type="match status" value="1"/>
</dbReference>
<evidence type="ECO:0000259" key="6">
    <source>
        <dbReference type="PROSITE" id="PS52015"/>
    </source>
</evidence>
<organism evidence="7 8">
    <name type="scientific">Massilia varians</name>
    <dbReference type="NCBI Taxonomy" id="457921"/>
    <lineage>
        <taxon>Bacteria</taxon>
        <taxon>Pseudomonadati</taxon>
        <taxon>Pseudomonadota</taxon>
        <taxon>Betaproteobacteria</taxon>
        <taxon>Burkholderiales</taxon>
        <taxon>Oxalobacteraceae</taxon>
        <taxon>Telluria group</taxon>
        <taxon>Massilia</taxon>
    </lineage>
</organism>
<comment type="subcellular location">
    <subcellularLocation>
        <location evidence="1">Membrane</location>
        <topology evidence="1">Single-pass membrane protein</topology>
    </subcellularLocation>
</comment>
<dbReference type="SUPFAM" id="SSF74653">
    <property type="entry name" value="TolA/TonB C-terminal domain"/>
    <property type="match status" value="1"/>
</dbReference>